<feature type="chain" id="PRO_5013030925" evidence="2">
    <location>
        <begin position="24"/>
        <end position="786"/>
    </location>
</feature>
<feature type="transmembrane region" description="Helical" evidence="1">
    <location>
        <begin position="418"/>
        <end position="438"/>
    </location>
</feature>
<accession>A0A226CY13</accession>
<evidence type="ECO:0000256" key="1">
    <source>
        <dbReference type="SAM" id="Phobius"/>
    </source>
</evidence>
<dbReference type="Gene3D" id="1.10.287.70">
    <property type="match status" value="1"/>
</dbReference>
<dbReference type="Proteomes" id="UP000198287">
    <property type="component" value="Unassembled WGS sequence"/>
</dbReference>
<organism evidence="3 4">
    <name type="scientific">Folsomia candida</name>
    <name type="common">Springtail</name>
    <dbReference type="NCBI Taxonomy" id="158441"/>
    <lineage>
        <taxon>Eukaryota</taxon>
        <taxon>Metazoa</taxon>
        <taxon>Ecdysozoa</taxon>
        <taxon>Arthropoda</taxon>
        <taxon>Hexapoda</taxon>
        <taxon>Collembola</taxon>
        <taxon>Entomobryomorpha</taxon>
        <taxon>Isotomoidea</taxon>
        <taxon>Isotomidae</taxon>
        <taxon>Proisotominae</taxon>
        <taxon>Folsomia</taxon>
    </lineage>
</organism>
<reference evidence="3 4" key="1">
    <citation type="submission" date="2015-12" db="EMBL/GenBank/DDBJ databases">
        <title>The genome of Folsomia candida.</title>
        <authorList>
            <person name="Faddeeva A."/>
            <person name="Derks M.F."/>
            <person name="Anvar Y."/>
            <person name="Smit S."/>
            <person name="Van Straalen N."/>
            <person name="Roelofs D."/>
        </authorList>
    </citation>
    <scope>NUCLEOTIDE SEQUENCE [LARGE SCALE GENOMIC DNA]</scope>
    <source>
        <strain evidence="3 4">VU population</strain>
        <tissue evidence="3">Whole body</tissue>
    </source>
</reference>
<dbReference type="EMBL" id="LNIX01000047">
    <property type="protein sequence ID" value="OXA38212.1"/>
    <property type="molecule type" value="Genomic_DNA"/>
</dbReference>
<keyword evidence="4" id="KW-1185">Reference proteome</keyword>
<keyword evidence="1" id="KW-1133">Transmembrane helix</keyword>
<protein>
    <submittedName>
        <fullName evidence="3">Uncharacterized protein</fullName>
    </submittedName>
</protein>
<name>A0A226CY13_FOLCA</name>
<gene>
    <name evidence="3" type="ORF">Fcan01_26947</name>
</gene>
<feature type="signal peptide" evidence="2">
    <location>
        <begin position="1"/>
        <end position="23"/>
    </location>
</feature>
<keyword evidence="1" id="KW-0812">Transmembrane</keyword>
<dbReference type="AlphaFoldDB" id="A0A226CY13"/>
<feature type="transmembrane region" description="Helical" evidence="1">
    <location>
        <begin position="362"/>
        <end position="380"/>
    </location>
</feature>
<keyword evidence="2" id="KW-0732">Signal</keyword>
<evidence type="ECO:0000313" key="4">
    <source>
        <dbReference type="Proteomes" id="UP000198287"/>
    </source>
</evidence>
<evidence type="ECO:0000256" key="2">
    <source>
        <dbReference type="SAM" id="SignalP"/>
    </source>
</evidence>
<proteinExistence type="predicted"/>
<keyword evidence="1" id="KW-0472">Membrane</keyword>
<sequence length="786" mass="90130">MLLNFHIVLLISYFFNIIFQVHSATPLAEFISTFSPCIVTVSNLSNSNKLTHITLNFPVILSNKSTKNMWHTHPRRYLHCIAYFIILPENLSHFDECFIPAKLRRIGINHKLSNIPRIFHLCPSLYSIERHFLFLIYGHDQNIISGSNLLQAATFYPDNALSTTFLLQIRNLNDPATVTMVTLLCKVCLDSNLIVVAIPEGERYSAASLTAHHSRMVGGGKDSQIPVMSYSKRHGSSRTYKGDLYQFTPFSKKKNMPPPGFVEVISSMLSGTLNMSRFNSEVTERLDSLGYNVVQVLYLPHSLFYSMEYYATGWSKPQSQIVMADPVMFGFISCDGVRRIGDDRKEDITKIGALLDSFQSNVWITISLVCVTMAGILSLVRHSTRVNSKGELIPQSVMFVVRTLLDNGRPISGKDFNILVRVLCILFALFSLFVTNLYKSALICNETVSNPYFSIFKRFTDLENFSFTTPTFFSREYTNRSSQITYEMTPLQWALTSMVYSKWISEDFNFLYERFIINLTMNGTHLAFHPENKNGFLDFIWNCNKTAFISDVDGLDGYLNYFNKQAGNHAGQGVMRDTNRIFVQGQTPITGAKFGWILQTFDSLQGGYLYLKLECLIHSGIYEWYHDWFYRRRRNSLKRLRKLEEPIMRDPRLKLSYLEDEMGVPKPAICSMLTEDLGMKMVSVRWVPKLLSASHKQDRVDFCNANFNLLNENWNLLNILLAAYGTWVYYYDPDTKGPLLIKFIAGNTAINGAVYAGTPKELRPPVEKKRGVKIKSWPFFRRQRAT</sequence>
<comment type="caution">
    <text evidence="3">The sequence shown here is derived from an EMBL/GenBank/DDBJ whole genome shotgun (WGS) entry which is preliminary data.</text>
</comment>
<evidence type="ECO:0000313" key="3">
    <source>
        <dbReference type="EMBL" id="OXA38212.1"/>
    </source>
</evidence>